<evidence type="ECO:0000313" key="4">
    <source>
        <dbReference type="Proteomes" id="UP000765509"/>
    </source>
</evidence>
<dbReference type="Pfam" id="PF16297">
    <property type="entry name" value="DUF4939"/>
    <property type="match status" value="1"/>
</dbReference>
<sequence length="416" mass="46953">MSQIDTLQRTYGIHKRLTRSKANRLPSGFTPFKNKKISGQESPLLPIPGSFQEKTRIKGKKQDFIQPEVERVRPRDPEAVKFGERSTHKPEIAVNTPDRIGSPTTRNLIPTQNEDSVVTPDSRINRNELFLWLQMSHFAEKTQKNLVCLQEKLSRNSIFITLLSVLNLTPFHSPPTKNTRSQRNQAVPTPTARAPLDCIPSVHALSEDLDRGTPMKGGGPSRRGGPRSRLGEAEDGEGEESVEEEGSTENEVAAALAGAPEASETPNLAIFNQPLVSKAEPNFLKMMEKMTKFMGQLTKAVSPRESSRAQAFKTPSMKAPYSFDGSEVHKMRGFIQSCQLIFYNDPENFFSDRQKVLYSTSFLTGRAEKWIESYLSNISNEYPSYLLKNWQLFETQLFTLFSDPNEVRKDEQELVI</sequence>
<feature type="compositionally biased region" description="Low complexity" evidence="1">
    <location>
        <begin position="249"/>
        <end position="261"/>
    </location>
</feature>
<name>A0A9Q3H5Q3_9BASI</name>
<protein>
    <recommendedName>
        <fullName evidence="2">DUF4939 domain-containing protein</fullName>
    </recommendedName>
</protein>
<gene>
    <name evidence="3" type="ORF">O181_031966</name>
</gene>
<feature type="region of interest" description="Disordered" evidence="1">
    <location>
        <begin position="22"/>
        <end position="50"/>
    </location>
</feature>
<feature type="region of interest" description="Disordered" evidence="1">
    <location>
        <begin position="173"/>
        <end position="261"/>
    </location>
</feature>
<dbReference type="AlphaFoldDB" id="A0A9Q3H5Q3"/>
<feature type="compositionally biased region" description="Polar residues" evidence="1">
    <location>
        <begin position="175"/>
        <end position="188"/>
    </location>
</feature>
<proteinExistence type="predicted"/>
<dbReference type="Proteomes" id="UP000765509">
    <property type="component" value="Unassembled WGS sequence"/>
</dbReference>
<evidence type="ECO:0000259" key="2">
    <source>
        <dbReference type="Pfam" id="PF16297"/>
    </source>
</evidence>
<evidence type="ECO:0000313" key="3">
    <source>
        <dbReference type="EMBL" id="MBW0492251.1"/>
    </source>
</evidence>
<feature type="compositionally biased region" description="Polar residues" evidence="1">
    <location>
        <begin position="102"/>
        <end position="116"/>
    </location>
</feature>
<dbReference type="OrthoDB" id="9997817at2759"/>
<dbReference type="EMBL" id="AVOT02011499">
    <property type="protein sequence ID" value="MBW0492251.1"/>
    <property type="molecule type" value="Genomic_DNA"/>
</dbReference>
<evidence type="ECO:0000256" key="1">
    <source>
        <dbReference type="SAM" id="MobiDB-lite"/>
    </source>
</evidence>
<keyword evidence="4" id="KW-1185">Reference proteome</keyword>
<feature type="compositionally biased region" description="Acidic residues" evidence="1">
    <location>
        <begin position="233"/>
        <end position="248"/>
    </location>
</feature>
<feature type="domain" description="DUF4939" evidence="2">
    <location>
        <begin position="296"/>
        <end position="395"/>
    </location>
</feature>
<reference evidence="3" key="1">
    <citation type="submission" date="2021-03" db="EMBL/GenBank/DDBJ databases">
        <title>Draft genome sequence of rust myrtle Austropuccinia psidii MF-1, a brazilian biotype.</title>
        <authorList>
            <person name="Quecine M.C."/>
            <person name="Pachon D.M.R."/>
            <person name="Bonatelli M.L."/>
            <person name="Correr F.H."/>
            <person name="Franceschini L.M."/>
            <person name="Leite T.F."/>
            <person name="Margarido G.R.A."/>
            <person name="Almeida C.A."/>
            <person name="Ferrarezi J.A."/>
            <person name="Labate C.A."/>
        </authorList>
    </citation>
    <scope>NUCLEOTIDE SEQUENCE</scope>
    <source>
        <strain evidence="3">MF-1</strain>
    </source>
</reference>
<organism evidence="3 4">
    <name type="scientific">Austropuccinia psidii MF-1</name>
    <dbReference type="NCBI Taxonomy" id="1389203"/>
    <lineage>
        <taxon>Eukaryota</taxon>
        <taxon>Fungi</taxon>
        <taxon>Dikarya</taxon>
        <taxon>Basidiomycota</taxon>
        <taxon>Pucciniomycotina</taxon>
        <taxon>Pucciniomycetes</taxon>
        <taxon>Pucciniales</taxon>
        <taxon>Sphaerophragmiaceae</taxon>
        <taxon>Austropuccinia</taxon>
    </lineage>
</organism>
<accession>A0A9Q3H5Q3</accession>
<dbReference type="InterPro" id="IPR032549">
    <property type="entry name" value="DUF4939"/>
</dbReference>
<comment type="caution">
    <text evidence="3">The sequence shown here is derived from an EMBL/GenBank/DDBJ whole genome shotgun (WGS) entry which is preliminary data.</text>
</comment>
<feature type="region of interest" description="Disordered" evidence="1">
    <location>
        <begin position="93"/>
        <end position="119"/>
    </location>
</feature>